<keyword evidence="1" id="KW-0812">Transmembrane</keyword>
<sequence>MKNKFFPKILLFVLITSSQYSYAQGLRGKFNEILANYIVPSFGIFLLIGALAGIIRNWDLIEDKNNDGTRQKGWANVGLIVGYVFAASIVITAIVGIISSLNIHI</sequence>
<proteinExistence type="predicted"/>
<dbReference type="AlphaFoldDB" id="A0A6N4XCQ2"/>
<dbReference type="Proteomes" id="UP000445144">
    <property type="component" value="Unassembled WGS sequence"/>
</dbReference>
<reference evidence="2 3" key="1">
    <citation type="submission" date="2020-01" db="EMBL/GenBank/DDBJ databases">
        <authorList>
            <person name="Rodrigo-Torres L."/>
            <person name="Arahal R. D."/>
            <person name="Lucena T."/>
        </authorList>
    </citation>
    <scope>NUCLEOTIDE SEQUENCE [LARGE SCALE GENOMIC DNA]</scope>
    <source>
        <strain evidence="2 3">CECT 9293</strain>
    </source>
</reference>
<organism evidence="2 3">
    <name type="scientific">Chryseobacterium potabilaquae</name>
    <dbReference type="NCBI Taxonomy" id="2675057"/>
    <lineage>
        <taxon>Bacteria</taxon>
        <taxon>Pseudomonadati</taxon>
        <taxon>Bacteroidota</taxon>
        <taxon>Flavobacteriia</taxon>
        <taxon>Flavobacteriales</taxon>
        <taxon>Weeksellaceae</taxon>
        <taxon>Chryseobacterium group</taxon>
        <taxon>Chryseobacterium</taxon>
    </lineage>
</organism>
<feature type="transmembrane region" description="Helical" evidence="1">
    <location>
        <begin position="76"/>
        <end position="98"/>
    </location>
</feature>
<name>A0A6N4XCQ2_9FLAO</name>
<dbReference type="EMBL" id="CACVBR010000055">
    <property type="protein sequence ID" value="CAA7197453.1"/>
    <property type="molecule type" value="Genomic_DNA"/>
</dbReference>
<gene>
    <name evidence="2" type="ORF">CHRY9293_03512</name>
</gene>
<keyword evidence="1" id="KW-0472">Membrane</keyword>
<evidence type="ECO:0000313" key="3">
    <source>
        <dbReference type="Proteomes" id="UP000445144"/>
    </source>
</evidence>
<accession>A0A6N4XCQ2</accession>
<dbReference type="RefSeq" id="WP_162034120.1">
    <property type="nucleotide sequence ID" value="NZ_CACVBR010000055.1"/>
</dbReference>
<feature type="transmembrane region" description="Helical" evidence="1">
    <location>
        <begin position="33"/>
        <end position="55"/>
    </location>
</feature>
<protein>
    <submittedName>
        <fullName evidence="2">Uncharacterized protein</fullName>
    </submittedName>
</protein>
<keyword evidence="3" id="KW-1185">Reference proteome</keyword>
<keyword evidence="1" id="KW-1133">Transmembrane helix</keyword>
<evidence type="ECO:0000313" key="2">
    <source>
        <dbReference type="EMBL" id="CAA7197453.1"/>
    </source>
</evidence>
<evidence type="ECO:0000256" key="1">
    <source>
        <dbReference type="SAM" id="Phobius"/>
    </source>
</evidence>